<keyword evidence="9" id="KW-1185">Reference proteome</keyword>
<comment type="caution">
    <text evidence="8">The sequence shown here is derived from an EMBL/GenBank/DDBJ whole genome shotgun (WGS) entry which is preliminary data.</text>
</comment>
<dbReference type="InterPro" id="IPR050152">
    <property type="entry name" value="ChlB/BchB/BchZ"/>
</dbReference>
<keyword evidence="5 6" id="KW-0535">Nitrogen fixation</keyword>
<comment type="function">
    <text evidence="1">This protein may play a role in the biosynthesis of the prosthetic group of nitrogenase (FeMo cofactor).</text>
</comment>
<dbReference type="InterPro" id="IPR005975">
    <property type="entry name" value="Nase_Mo-Fe_CF"/>
</dbReference>
<dbReference type="PANTHER" id="PTHR33712:SF7">
    <property type="entry name" value="LIGHT-INDEPENDENT PROTOCHLOROPHYLLIDE REDUCTASE SUBUNIT B"/>
    <property type="match status" value="1"/>
</dbReference>
<dbReference type="CDD" id="cd01966">
    <property type="entry name" value="Nitrogenase_NifN_1"/>
    <property type="match status" value="1"/>
</dbReference>
<dbReference type="GO" id="GO:0016163">
    <property type="term" value="F:nitrogenase activity"/>
    <property type="evidence" value="ECO:0007669"/>
    <property type="project" value="InterPro"/>
</dbReference>
<dbReference type="InterPro" id="IPR000318">
    <property type="entry name" value="Nase_comp1_CS"/>
</dbReference>
<evidence type="ECO:0000256" key="6">
    <source>
        <dbReference type="RuleBase" id="RU004021"/>
    </source>
</evidence>
<dbReference type="RefSeq" id="WP_124976478.1">
    <property type="nucleotide sequence ID" value="NZ_BDQK01000001.1"/>
</dbReference>
<dbReference type="GO" id="GO:0065003">
    <property type="term" value="P:protein-containing complex assembly"/>
    <property type="evidence" value="ECO:0007669"/>
    <property type="project" value="InterPro"/>
</dbReference>
<comment type="similarity">
    <text evidence="3 6">Belongs to the NifD/NifK/NifE/NifN family.</text>
</comment>
<name>A0A401ICK6_APHSA</name>
<organism evidence="8 9">
    <name type="scientific">Aphanothece sacrum FPU1</name>
    <dbReference type="NCBI Taxonomy" id="1920663"/>
    <lineage>
        <taxon>Bacteria</taxon>
        <taxon>Bacillati</taxon>
        <taxon>Cyanobacteriota</taxon>
        <taxon>Cyanophyceae</taxon>
        <taxon>Oscillatoriophycideae</taxon>
        <taxon>Chroococcales</taxon>
        <taxon>Aphanothecaceae</taxon>
        <taxon>Aphanothece</taxon>
    </lineage>
</organism>
<evidence type="ECO:0000259" key="7">
    <source>
        <dbReference type="Pfam" id="PF00148"/>
    </source>
</evidence>
<dbReference type="PROSITE" id="PS00699">
    <property type="entry name" value="NITROGENASE_1_1"/>
    <property type="match status" value="1"/>
</dbReference>
<dbReference type="PANTHER" id="PTHR33712">
    <property type="entry name" value="LIGHT-INDEPENDENT PROTOCHLOROPHYLLIDE REDUCTASE SUBUNIT B"/>
    <property type="match status" value="1"/>
</dbReference>
<dbReference type="NCBIfam" id="TIGR01285">
    <property type="entry name" value="nifN"/>
    <property type="match status" value="1"/>
</dbReference>
<dbReference type="EMBL" id="BDQK01000001">
    <property type="protein sequence ID" value="GBF79028.1"/>
    <property type="molecule type" value="Genomic_DNA"/>
</dbReference>
<dbReference type="UniPathway" id="UPA00782"/>
<protein>
    <recommendedName>
        <fullName evidence="4">Nitrogenase iron-molybdenum cofactor biosynthesis protein NifN</fullName>
    </recommendedName>
</protein>
<gene>
    <name evidence="8" type="ORF">AsFPU1_0420</name>
</gene>
<proteinExistence type="inferred from homology"/>
<dbReference type="Gene3D" id="6.10.250.1090">
    <property type="match status" value="1"/>
</dbReference>
<evidence type="ECO:0000313" key="8">
    <source>
        <dbReference type="EMBL" id="GBF79028.1"/>
    </source>
</evidence>
<evidence type="ECO:0000256" key="4">
    <source>
        <dbReference type="ARBA" id="ARBA00013282"/>
    </source>
</evidence>
<dbReference type="InterPro" id="IPR000510">
    <property type="entry name" value="Nase/OxRdtase_comp1"/>
</dbReference>
<comment type="pathway">
    <text evidence="2">Cofactor biosynthesis; Fe-Mo cofactor biosynthesis.</text>
</comment>
<dbReference type="AlphaFoldDB" id="A0A401ICK6"/>
<reference evidence="9" key="1">
    <citation type="submission" date="2017-05" db="EMBL/GenBank/DDBJ databases">
        <title>Physiological properties and genetic analysis related to exopolysaccharide production of fresh-water unicellular cyanobacterium Aphanothece sacrum, Suizenji Nori, that has been cultured as a food source in Japan.</title>
        <authorList>
            <person name="Kanesaki Y."/>
            <person name="Yoshikawa S."/>
            <person name="Ohki K."/>
        </authorList>
    </citation>
    <scope>NUCLEOTIDE SEQUENCE [LARGE SCALE GENOMIC DNA]</scope>
    <source>
        <strain evidence="9">FPU1</strain>
    </source>
</reference>
<dbReference type="SUPFAM" id="SSF53807">
    <property type="entry name" value="Helical backbone' metal receptor"/>
    <property type="match status" value="1"/>
</dbReference>
<evidence type="ECO:0000256" key="3">
    <source>
        <dbReference type="ARBA" id="ARBA00011002"/>
    </source>
</evidence>
<dbReference type="OrthoDB" id="9800746at2"/>
<evidence type="ECO:0000256" key="5">
    <source>
        <dbReference type="ARBA" id="ARBA00023231"/>
    </source>
</evidence>
<feature type="domain" description="Nitrogenase/oxidoreductase component 1" evidence="7">
    <location>
        <begin position="19"/>
        <end position="443"/>
    </location>
</feature>
<accession>A0A401ICK6</accession>
<evidence type="ECO:0000256" key="2">
    <source>
        <dbReference type="ARBA" id="ARBA00005155"/>
    </source>
</evidence>
<evidence type="ECO:0000313" key="9">
    <source>
        <dbReference type="Proteomes" id="UP000287247"/>
    </source>
</evidence>
<dbReference type="Gene3D" id="3.40.50.1980">
    <property type="entry name" value="Nitrogenase molybdenum iron protein domain"/>
    <property type="match status" value="3"/>
</dbReference>
<dbReference type="Proteomes" id="UP000287247">
    <property type="component" value="Unassembled WGS sequence"/>
</dbReference>
<dbReference type="Pfam" id="PF00148">
    <property type="entry name" value="Oxidored_nitro"/>
    <property type="match status" value="1"/>
</dbReference>
<sequence length="460" mass="50253">MTTILSPNKSLSVNPLKMSQPLGAALAFLGLKGMMPLFHGAQGCTAFAKVVLVRHFRESIPLSTTAMTEVSTILGGEDHVEQAILTIVDKYKPQVIGLLTTGLTETRGDDMGGILQVIRERNPKLNNLPIIFVSTPDYKGSLQDGYTAAIESIVSTDYGSFTPDQPLMASVGMQPQVTILCSSSLSPGDVEELKAIVEGFGLTPIMIPDLSRSLDGHLEDNPHTVTTGGTTLTQLQQLNRSCFTLAVGESMRKAAQILEQRFGTKYEVFSRLAGLDGVDAFLWRLSQIITSRCDHHFPIIPNIPAYLQRQRRQLQDTILDTHFYFGGKKVVLALEPDLLHQTAWLLNSMGAKIQGAVTTTKSPLLEDLPIETVIIGDLEDLEDLAVGCDLVITNSHGGPIAKRLHAPLYRMGYPVFDQLGNGQRCLVGYRGTMQFLFDVGNILLEEEVKHSPCSSTYVNS</sequence>
<evidence type="ECO:0000256" key="1">
    <source>
        <dbReference type="ARBA" id="ARBA00003171"/>
    </source>
</evidence>